<keyword evidence="5 6" id="KW-0472">Membrane</keyword>
<keyword evidence="2 6" id="KW-1003">Cell membrane</keyword>
<keyword evidence="9" id="KW-1185">Reference proteome</keyword>
<evidence type="ECO:0000256" key="6">
    <source>
        <dbReference type="RuleBase" id="RU366058"/>
    </source>
</evidence>
<name>A0ABR7SXB7_HELCL</name>
<evidence type="ECO:0000259" key="7">
    <source>
        <dbReference type="Pfam" id="PF09335"/>
    </source>
</evidence>
<protein>
    <recommendedName>
        <fullName evidence="6">TVP38/TMEM64 family membrane protein</fullName>
    </recommendedName>
</protein>
<dbReference type="Proteomes" id="UP000617402">
    <property type="component" value="Unassembled WGS sequence"/>
</dbReference>
<sequence length="261" mass="29644">MRWSWRNLHWFILGMVVLAFAVVPTLRGYLFTAIRLMTDGDLEGLRAFILSFGFAAPLVSFSLMILQAFLSPIPSVVLFLLNAAVFGSWGGLLLSWTSSLVSSLVCFGLARRLGQSFVSKVVKEGLLARIDDYLYDYGSSAVLFSRLLPFMPFDVTSYAFGITRVTWWDFTWGTAVGQTPAIIFYTFLGHRILDLWQYILYFGLWIFGLVILMPFFGNWLIRCRSPLNDDELAKYPPSPMTTTDKTSALIQAKSYWRGSKR</sequence>
<dbReference type="EMBL" id="JACVHF010000001">
    <property type="protein sequence ID" value="MBC9783200.1"/>
    <property type="molecule type" value="Genomic_DNA"/>
</dbReference>
<feature type="transmembrane region" description="Helical" evidence="6">
    <location>
        <begin position="198"/>
        <end position="221"/>
    </location>
</feature>
<comment type="similarity">
    <text evidence="6">Belongs to the TVP38/TMEM64 family.</text>
</comment>
<keyword evidence="3 6" id="KW-0812">Transmembrane</keyword>
<comment type="subcellular location">
    <subcellularLocation>
        <location evidence="1 6">Cell membrane</location>
        <topology evidence="1 6">Multi-pass membrane protein</topology>
    </subcellularLocation>
</comment>
<feature type="transmembrane region" description="Helical" evidence="6">
    <location>
        <begin position="48"/>
        <end position="69"/>
    </location>
</feature>
<feature type="transmembrane region" description="Helical" evidence="6">
    <location>
        <begin position="12"/>
        <end position="36"/>
    </location>
</feature>
<organism evidence="8 9">
    <name type="scientific">Heliobacterium chlorum</name>
    <dbReference type="NCBI Taxonomy" id="2698"/>
    <lineage>
        <taxon>Bacteria</taxon>
        <taxon>Bacillati</taxon>
        <taxon>Bacillota</taxon>
        <taxon>Clostridia</taxon>
        <taxon>Eubacteriales</taxon>
        <taxon>Heliobacteriaceae</taxon>
        <taxon>Heliobacterium</taxon>
    </lineage>
</organism>
<evidence type="ECO:0000256" key="3">
    <source>
        <dbReference type="ARBA" id="ARBA00022692"/>
    </source>
</evidence>
<evidence type="ECO:0000256" key="1">
    <source>
        <dbReference type="ARBA" id="ARBA00004651"/>
    </source>
</evidence>
<keyword evidence="4 6" id="KW-1133">Transmembrane helix</keyword>
<comment type="caution">
    <text evidence="6">Lacks conserved residue(s) required for the propagation of feature annotation.</text>
</comment>
<evidence type="ECO:0000313" key="8">
    <source>
        <dbReference type="EMBL" id="MBC9783200.1"/>
    </source>
</evidence>
<evidence type="ECO:0000256" key="5">
    <source>
        <dbReference type="ARBA" id="ARBA00023136"/>
    </source>
</evidence>
<evidence type="ECO:0000313" key="9">
    <source>
        <dbReference type="Proteomes" id="UP000617402"/>
    </source>
</evidence>
<accession>A0ABR7SXB7</accession>
<gene>
    <name evidence="8" type="ORF">H1S01_01595</name>
</gene>
<proteinExistence type="inferred from homology"/>
<feature type="domain" description="VTT" evidence="7">
    <location>
        <begin position="73"/>
        <end position="190"/>
    </location>
</feature>
<dbReference type="InterPro" id="IPR032816">
    <property type="entry name" value="VTT_dom"/>
</dbReference>
<feature type="transmembrane region" description="Helical" evidence="6">
    <location>
        <begin position="89"/>
        <end position="110"/>
    </location>
</feature>
<dbReference type="Pfam" id="PF09335">
    <property type="entry name" value="VTT_dom"/>
    <property type="match status" value="1"/>
</dbReference>
<evidence type="ECO:0000256" key="4">
    <source>
        <dbReference type="ARBA" id="ARBA00022989"/>
    </source>
</evidence>
<evidence type="ECO:0000256" key="2">
    <source>
        <dbReference type="ARBA" id="ARBA00022475"/>
    </source>
</evidence>
<comment type="caution">
    <text evidence="8">The sequence shown here is derived from an EMBL/GenBank/DDBJ whole genome shotgun (WGS) entry which is preliminary data.</text>
</comment>
<dbReference type="PANTHER" id="PTHR12677">
    <property type="entry name" value="GOLGI APPARATUS MEMBRANE PROTEIN TVP38-RELATED"/>
    <property type="match status" value="1"/>
</dbReference>
<dbReference type="PANTHER" id="PTHR12677:SF59">
    <property type="entry name" value="GOLGI APPARATUS MEMBRANE PROTEIN TVP38-RELATED"/>
    <property type="match status" value="1"/>
</dbReference>
<reference evidence="8 9" key="1">
    <citation type="submission" date="2020-07" db="EMBL/GenBank/DDBJ databases">
        <title>Draft whole-genome sequence of Heliobacterium chlorum DSM 3682, type strain.</title>
        <authorList>
            <person name="Kyndt J.A."/>
            <person name="Meyer T.E."/>
            <person name="Imhoff J.F."/>
        </authorList>
    </citation>
    <scope>NUCLEOTIDE SEQUENCE [LARGE SCALE GENOMIC DNA]</scope>
    <source>
        <strain evidence="8 9">DSM 3682</strain>
    </source>
</reference>
<dbReference type="InterPro" id="IPR015414">
    <property type="entry name" value="TMEM64"/>
</dbReference>